<evidence type="ECO:0000256" key="4">
    <source>
        <dbReference type="ARBA" id="ARBA00022912"/>
    </source>
</evidence>
<dbReference type="GO" id="GO:0004725">
    <property type="term" value="F:protein tyrosine phosphatase activity"/>
    <property type="evidence" value="ECO:0007669"/>
    <property type="project" value="UniProtKB-EC"/>
</dbReference>
<dbReference type="Gene3D" id="3.40.50.2300">
    <property type="match status" value="1"/>
</dbReference>
<protein>
    <recommendedName>
        <fullName evidence="2">protein-tyrosine-phosphatase</fullName>
        <ecNumber evidence="2">3.1.3.48</ecNumber>
    </recommendedName>
</protein>
<proteinExistence type="inferred from homology"/>
<dbReference type="PRINTS" id="PR00719">
    <property type="entry name" value="LMWPTPASE"/>
</dbReference>
<evidence type="ECO:0000313" key="7">
    <source>
        <dbReference type="EMBL" id="AIF47999.1"/>
    </source>
</evidence>
<dbReference type="InterPro" id="IPR036196">
    <property type="entry name" value="Ptyr_pPase_sf"/>
</dbReference>
<dbReference type="InterPro" id="IPR017867">
    <property type="entry name" value="Tyr_phospatase_low_mol_wt"/>
</dbReference>
<dbReference type="Pfam" id="PF01451">
    <property type="entry name" value="LMWPc"/>
    <property type="match status" value="1"/>
</dbReference>
<feature type="active site" description="Nucleophile" evidence="5">
    <location>
        <position position="13"/>
    </location>
</feature>
<dbReference type="KEGG" id="dja:HY57_12365"/>
<evidence type="ECO:0000256" key="2">
    <source>
        <dbReference type="ARBA" id="ARBA00013064"/>
    </source>
</evidence>
<name>A0A075K1B2_9GAMM</name>
<feature type="domain" description="Phosphotyrosine protein phosphatase I" evidence="6">
    <location>
        <begin position="7"/>
        <end position="153"/>
    </location>
</feature>
<gene>
    <name evidence="7" type="ORF">HY57_12365</name>
</gene>
<dbReference type="Proteomes" id="UP000027987">
    <property type="component" value="Chromosome"/>
</dbReference>
<keyword evidence="8" id="KW-1185">Reference proteome</keyword>
<keyword evidence="4" id="KW-0904">Protein phosphatase</keyword>
<evidence type="ECO:0000256" key="1">
    <source>
        <dbReference type="ARBA" id="ARBA00011063"/>
    </source>
</evidence>
<dbReference type="SMART" id="SM00226">
    <property type="entry name" value="LMWPc"/>
    <property type="match status" value="1"/>
</dbReference>
<dbReference type="PANTHER" id="PTHR11717">
    <property type="entry name" value="LOW MOLECULAR WEIGHT PROTEIN TYROSINE PHOSPHATASE"/>
    <property type="match status" value="1"/>
</dbReference>
<dbReference type="STRING" id="1217721.HY57_12365"/>
<dbReference type="RefSeq" id="WP_019466724.1">
    <property type="nucleotide sequence ID" value="NZ_ALOY01000178.1"/>
</dbReference>
<dbReference type="PATRIC" id="fig|1217721.7.peg.2548"/>
<evidence type="ECO:0000313" key="8">
    <source>
        <dbReference type="Proteomes" id="UP000027987"/>
    </source>
</evidence>
<feature type="active site" description="Proton donor" evidence="5">
    <location>
        <position position="127"/>
    </location>
</feature>
<dbReference type="InterPro" id="IPR023485">
    <property type="entry name" value="Ptyr_pPase"/>
</dbReference>
<organism evidence="7 8">
    <name type="scientific">Dyella japonica A8</name>
    <dbReference type="NCBI Taxonomy" id="1217721"/>
    <lineage>
        <taxon>Bacteria</taxon>
        <taxon>Pseudomonadati</taxon>
        <taxon>Pseudomonadota</taxon>
        <taxon>Gammaproteobacteria</taxon>
        <taxon>Lysobacterales</taxon>
        <taxon>Rhodanobacteraceae</taxon>
        <taxon>Dyella</taxon>
    </lineage>
</organism>
<dbReference type="CDD" id="cd16343">
    <property type="entry name" value="LMWPTP"/>
    <property type="match status" value="1"/>
</dbReference>
<dbReference type="EC" id="3.1.3.48" evidence="2"/>
<evidence type="ECO:0000256" key="3">
    <source>
        <dbReference type="ARBA" id="ARBA00022801"/>
    </source>
</evidence>
<evidence type="ECO:0000259" key="6">
    <source>
        <dbReference type="SMART" id="SM00226"/>
    </source>
</evidence>
<dbReference type="SUPFAM" id="SSF52788">
    <property type="entry name" value="Phosphotyrosine protein phosphatases I"/>
    <property type="match status" value="1"/>
</dbReference>
<accession>A0A075K1B2</accession>
<dbReference type="InterPro" id="IPR050438">
    <property type="entry name" value="LMW_PTPase"/>
</dbReference>
<evidence type="ECO:0000256" key="5">
    <source>
        <dbReference type="PIRSR" id="PIRSR617867-1"/>
    </source>
</evidence>
<comment type="similarity">
    <text evidence="1">Belongs to the low molecular weight phosphotyrosine protein phosphatase family.</text>
</comment>
<reference evidence="7 8" key="1">
    <citation type="submission" date="2014-07" db="EMBL/GenBank/DDBJ databases">
        <title>Complete Genome Sequence of Dyella japonica Strain A8 Isolated from Malaysian Tropical Soil.</title>
        <authorList>
            <person name="Hui R.K.H."/>
            <person name="Chen J.-W."/>
            <person name="Chan K.-G."/>
            <person name="Leung F.C.C."/>
        </authorList>
    </citation>
    <scope>NUCLEOTIDE SEQUENCE [LARGE SCALE GENOMIC DNA]</scope>
    <source>
        <strain evidence="7 8">A8</strain>
    </source>
</reference>
<dbReference type="HOGENOM" id="CLU_071415_2_1_6"/>
<sequence>MKASDKPSILFVCLGNICRSPLVEAVARERSAQAGLSLTLASCGTGNWHVGKGADPRMVRAAADAGYDLSPHRARQVRASDFEDFDWVLAMDQDNLETLQGLRRGRGVEPALFLPWAGVAGPEEFPDPYFGDNEGFRRAVALAEQGVDGLIARLRDR</sequence>
<keyword evidence="3" id="KW-0378">Hydrolase</keyword>
<feature type="active site" evidence="5">
    <location>
        <position position="19"/>
    </location>
</feature>
<dbReference type="OrthoDB" id="9784339at2"/>
<dbReference type="AlphaFoldDB" id="A0A075K1B2"/>
<dbReference type="PANTHER" id="PTHR11717:SF7">
    <property type="entry name" value="LOW MOLECULAR WEIGHT PHOSPHOTYROSINE PROTEIN PHOSPHATASE"/>
    <property type="match status" value="1"/>
</dbReference>
<dbReference type="EMBL" id="CP008884">
    <property type="protein sequence ID" value="AIF47999.1"/>
    <property type="molecule type" value="Genomic_DNA"/>
</dbReference>